<sequence length="391" mass="44153">MAMMSRSSSATSLPDDRVGASYPWVEAGKRRVSFTESYDPRDGTGEFPPVKRPRYTSQLNETRSAADFNRMLPPAFYVIREADRPMASMDARDSSSCEFDDGPTANYEVAAPGHGMPHTARPIFPPVRSPVPMEKTLRGLAISSDADYDSYVEDEGMLDDDRAARKVEFHLAVYRQRNRNSQHERILKSLICPKSAGAEFEIDDVALQGIFYAANELFFYGKLKGRVTWDWSDHTSSKYQSKIIGTTALRKAANIGGYETLIVLSHPILKNKRYNRRLLISTFLHELIHSYLFICCGFRARRKGGHTEGFRRIAKLIDKWIGPQILYLCNMEADLDDFLNADSGAGQPSHHVLNSCQMQWPVEDTSSDRSYSAAPAYHHHHCMSRSALRLA</sequence>
<dbReference type="InterPro" id="IPR006640">
    <property type="entry name" value="SprT-like_domain"/>
</dbReference>
<dbReference type="Pfam" id="PF10263">
    <property type="entry name" value="SprT-like"/>
    <property type="match status" value="1"/>
</dbReference>
<evidence type="ECO:0000313" key="3">
    <source>
        <dbReference type="Proteomes" id="UP001320420"/>
    </source>
</evidence>
<organism evidence="2 3">
    <name type="scientific">Diatrype stigma</name>
    <dbReference type="NCBI Taxonomy" id="117547"/>
    <lineage>
        <taxon>Eukaryota</taxon>
        <taxon>Fungi</taxon>
        <taxon>Dikarya</taxon>
        <taxon>Ascomycota</taxon>
        <taxon>Pezizomycotina</taxon>
        <taxon>Sordariomycetes</taxon>
        <taxon>Xylariomycetidae</taxon>
        <taxon>Xylariales</taxon>
        <taxon>Diatrypaceae</taxon>
        <taxon>Diatrype</taxon>
    </lineage>
</organism>
<evidence type="ECO:0000313" key="2">
    <source>
        <dbReference type="EMBL" id="KAK7742437.1"/>
    </source>
</evidence>
<protein>
    <recommendedName>
        <fullName evidence="1">SprT-like domain-containing protein</fullName>
    </recommendedName>
</protein>
<reference evidence="2 3" key="1">
    <citation type="submission" date="2024-02" db="EMBL/GenBank/DDBJ databases">
        <title>De novo assembly and annotation of 12 fungi associated with fruit tree decline syndrome in Ontario, Canada.</title>
        <authorList>
            <person name="Sulman M."/>
            <person name="Ellouze W."/>
            <person name="Ilyukhin E."/>
        </authorList>
    </citation>
    <scope>NUCLEOTIDE SEQUENCE [LARGE SCALE GENOMIC DNA]</scope>
    <source>
        <strain evidence="2 3">M11/M66-122</strain>
    </source>
</reference>
<evidence type="ECO:0000259" key="1">
    <source>
        <dbReference type="Pfam" id="PF10263"/>
    </source>
</evidence>
<dbReference type="Proteomes" id="UP001320420">
    <property type="component" value="Unassembled WGS sequence"/>
</dbReference>
<gene>
    <name evidence="2" type="ORF">SLS62_010745</name>
</gene>
<name>A0AAN9UGI0_9PEZI</name>
<dbReference type="AlphaFoldDB" id="A0AAN9UGI0"/>
<proteinExistence type="predicted"/>
<comment type="caution">
    <text evidence="2">The sequence shown here is derived from an EMBL/GenBank/DDBJ whole genome shotgun (WGS) entry which is preliminary data.</text>
</comment>
<keyword evidence="3" id="KW-1185">Reference proteome</keyword>
<accession>A0AAN9UGI0</accession>
<dbReference type="EMBL" id="JAKJXP020000142">
    <property type="protein sequence ID" value="KAK7742437.1"/>
    <property type="molecule type" value="Genomic_DNA"/>
</dbReference>
<dbReference type="GO" id="GO:0006950">
    <property type="term" value="P:response to stress"/>
    <property type="evidence" value="ECO:0007669"/>
    <property type="project" value="UniProtKB-ARBA"/>
</dbReference>
<feature type="domain" description="SprT-like" evidence="1">
    <location>
        <begin position="209"/>
        <end position="320"/>
    </location>
</feature>